<dbReference type="PANTHER" id="PTHR30204">
    <property type="entry name" value="REDOX-CYCLING DRUG-SENSING TRANSCRIPTIONAL ACTIVATOR SOXR"/>
    <property type="match status" value="1"/>
</dbReference>
<organism evidence="3 4">
    <name type="scientific">Neptuniibacter caesariensis</name>
    <dbReference type="NCBI Taxonomy" id="207954"/>
    <lineage>
        <taxon>Bacteria</taxon>
        <taxon>Pseudomonadati</taxon>
        <taxon>Pseudomonadota</taxon>
        <taxon>Gammaproteobacteria</taxon>
        <taxon>Oceanospirillales</taxon>
        <taxon>Oceanospirillaceae</taxon>
        <taxon>Neptuniibacter</taxon>
    </lineage>
</organism>
<dbReference type="RefSeq" id="WP_007022748.1">
    <property type="nucleotide sequence ID" value="NZ_CH724127.1"/>
</dbReference>
<dbReference type="InterPro" id="IPR041698">
    <property type="entry name" value="Methyltransf_25"/>
</dbReference>
<name>A0A7U8GSR3_NEPCE</name>
<dbReference type="Pfam" id="PF13649">
    <property type="entry name" value="Methyltransf_25"/>
    <property type="match status" value="1"/>
</dbReference>
<dbReference type="InterPro" id="IPR029063">
    <property type="entry name" value="SAM-dependent_MTases_sf"/>
</dbReference>
<dbReference type="GO" id="GO:0008168">
    <property type="term" value="F:methyltransferase activity"/>
    <property type="evidence" value="ECO:0007669"/>
    <property type="project" value="UniProtKB-KW"/>
</dbReference>
<dbReference type="Gene3D" id="1.10.1660.10">
    <property type="match status" value="1"/>
</dbReference>
<dbReference type="GO" id="GO:0003677">
    <property type="term" value="F:DNA binding"/>
    <property type="evidence" value="ECO:0007669"/>
    <property type="project" value="UniProtKB-KW"/>
</dbReference>
<dbReference type="AlphaFoldDB" id="A0A7U8GSR3"/>
<accession>A0A7U8GSR3</accession>
<dbReference type="CDD" id="cd02440">
    <property type="entry name" value="AdoMet_MTases"/>
    <property type="match status" value="1"/>
</dbReference>
<dbReference type="SUPFAM" id="SSF53335">
    <property type="entry name" value="S-adenosyl-L-methionine-dependent methyltransferases"/>
    <property type="match status" value="1"/>
</dbReference>
<dbReference type="InterPro" id="IPR000551">
    <property type="entry name" value="MerR-type_HTH_dom"/>
</dbReference>
<evidence type="ECO:0000256" key="1">
    <source>
        <dbReference type="ARBA" id="ARBA00023125"/>
    </source>
</evidence>
<dbReference type="InterPro" id="IPR009061">
    <property type="entry name" value="DNA-bd_dom_put_sf"/>
</dbReference>
<dbReference type="CDD" id="cd04775">
    <property type="entry name" value="HTH_Cfa-like"/>
    <property type="match status" value="1"/>
</dbReference>
<gene>
    <name evidence="3" type="ORF">MED92_03662</name>
</gene>
<protein>
    <submittedName>
        <fullName evidence="3">Methyltransferase</fullName>
    </submittedName>
</protein>
<feature type="domain" description="HTH merR-type" evidence="2">
    <location>
        <begin position="1"/>
        <end position="63"/>
    </location>
</feature>
<dbReference type="OrthoDB" id="9808480at2"/>
<sequence>MFTVFQVCETLDISRSTLLYYERRGLITAVRNPANNYRLFPQSEIDKLRAIKLLQAGGLSLSESLSCLQGKLTPGQMHERLSSLAEQINRLEQAYSILQALSGVSSSEKSRNWQQNFERQTPETYFNWLKTQGFSELQALQIRWISKDMTGNDDYTERFYELFLNMRRQGPGDSTLNLEILSHIDSHEQIKSILDMGSGTGAGTQFLVEHLNANITALDNAKTFLDQLSKWVKSERLEDRVSVIDASMLSPPFKEKQFDLIWSEGSAYIMGFTNALKTWKPLLSDDGYLFITEMCWLTDKPDPEPQHFWQDAYPEMSNVATREQQAQQAGFELIVSKTLPQSAWDSFHQDMRNQLQILRGKRGEHRAYDDSDAEIDMFEQYAGQFGYQCLLLRKQ</sequence>
<evidence type="ECO:0000313" key="3">
    <source>
        <dbReference type="EMBL" id="EAR61661.1"/>
    </source>
</evidence>
<dbReference type="Gene3D" id="3.40.50.150">
    <property type="entry name" value="Vaccinia Virus protein VP39"/>
    <property type="match status" value="1"/>
</dbReference>
<dbReference type="Pfam" id="PF13411">
    <property type="entry name" value="MerR_1"/>
    <property type="match status" value="1"/>
</dbReference>
<keyword evidence="1" id="KW-0238">DNA-binding</keyword>
<reference evidence="3 4" key="1">
    <citation type="submission" date="2006-02" db="EMBL/GenBank/DDBJ databases">
        <authorList>
            <person name="Pinhassi J."/>
            <person name="Pedros-Alio C."/>
            <person name="Ferriera S."/>
            <person name="Johnson J."/>
            <person name="Kravitz S."/>
            <person name="Halpern A."/>
            <person name="Remington K."/>
            <person name="Beeson K."/>
            <person name="Tran B."/>
            <person name="Rogers Y.-H."/>
            <person name="Friedman R."/>
            <person name="Venter J.C."/>
        </authorList>
    </citation>
    <scope>NUCLEOTIDE SEQUENCE [LARGE SCALE GENOMIC DNA]</scope>
    <source>
        <strain evidence="3 4">MED92</strain>
    </source>
</reference>
<evidence type="ECO:0000259" key="2">
    <source>
        <dbReference type="PROSITE" id="PS50937"/>
    </source>
</evidence>
<dbReference type="PANTHER" id="PTHR30204:SF97">
    <property type="entry name" value="MERR FAMILY REGULATORY PROTEIN"/>
    <property type="match status" value="1"/>
</dbReference>
<dbReference type="InterPro" id="IPR047057">
    <property type="entry name" value="MerR_fam"/>
</dbReference>
<dbReference type="SMART" id="SM00422">
    <property type="entry name" value="HTH_MERR"/>
    <property type="match status" value="1"/>
</dbReference>
<keyword evidence="4" id="KW-1185">Reference proteome</keyword>
<keyword evidence="3" id="KW-0489">Methyltransferase</keyword>
<comment type="caution">
    <text evidence="3">The sequence shown here is derived from an EMBL/GenBank/DDBJ whole genome shotgun (WGS) entry which is preliminary data.</text>
</comment>
<dbReference type="EMBL" id="AAOW01000006">
    <property type="protein sequence ID" value="EAR61661.1"/>
    <property type="molecule type" value="Genomic_DNA"/>
</dbReference>
<dbReference type="GO" id="GO:0003700">
    <property type="term" value="F:DNA-binding transcription factor activity"/>
    <property type="evidence" value="ECO:0007669"/>
    <property type="project" value="InterPro"/>
</dbReference>
<dbReference type="SUPFAM" id="SSF46955">
    <property type="entry name" value="Putative DNA-binding domain"/>
    <property type="match status" value="1"/>
</dbReference>
<evidence type="ECO:0000313" key="4">
    <source>
        <dbReference type="Proteomes" id="UP000002171"/>
    </source>
</evidence>
<keyword evidence="3" id="KW-0808">Transferase</keyword>
<dbReference type="Proteomes" id="UP000002171">
    <property type="component" value="Unassembled WGS sequence"/>
</dbReference>
<dbReference type="PROSITE" id="PS50937">
    <property type="entry name" value="HTH_MERR_2"/>
    <property type="match status" value="1"/>
</dbReference>
<proteinExistence type="predicted"/>
<dbReference type="GO" id="GO:0032259">
    <property type="term" value="P:methylation"/>
    <property type="evidence" value="ECO:0007669"/>
    <property type="project" value="UniProtKB-KW"/>
</dbReference>